<dbReference type="GO" id="GO:0008610">
    <property type="term" value="P:lipid biosynthetic process"/>
    <property type="evidence" value="ECO:0007669"/>
    <property type="project" value="InterPro"/>
</dbReference>
<dbReference type="GO" id="GO:0016491">
    <property type="term" value="F:oxidoreductase activity"/>
    <property type="evidence" value="ECO:0007669"/>
    <property type="project" value="InterPro"/>
</dbReference>
<gene>
    <name evidence="7" type="primary">sur2_1</name>
    <name evidence="7" type="ORF">A0J61_03005</name>
</gene>
<dbReference type="PANTHER" id="PTHR11863">
    <property type="entry name" value="STEROL DESATURASE"/>
    <property type="match status" value="1"/>
</dbReference>
<evidence type="ECO:0000256" key="1">
    <source>
        <dbReference type="ARBA" id="ARBA00004370"/>
    </source>
</evidence>
<protein>
    <submittedName>
        <fullName evidence="7">Sphingolipid C4-hydroxylase sur2</fullName>
    </submittedName>
</protein>
<dbReference type="OrthoDB" id="408954at2759"/>
<feature type="domain" description="Fatty acid hydroxylase" evidence="6">
    <location>
        <begin position="143"/>
        <end position="279"/>
    </location>
</feature>
<dbReference type="InParanoid" id="A0A1C7NIJ0"/>
<accession>A0A1C7NIJ0</accession>
<sequence>MYALLRDHIDTNLEALKNPWSDEVLAVWLPIVAYWVYSIFWQVVMMAEWPFFEQYRIHTMGDMEKRNKVSLSRVLAMVVVQHIIQGVLGFLVLKPVDPMEYALAQEKQLNVWTGFFLSIFNRFELSFQLAQITQWVIVPLFQFFLAMAILDAHQYFLHRLFHVNKFLYKHVHSHHHRLYVPYAFGALYNHPLEGFLFDTCGAAIAAELARLSPRLTLIFFTFSTLKTVDDHCGYALPWDPLQFLFGNNVQYHDIHHQSFGIKTNFSQPFFTFWDRLLGTEMTLKEAEKKNKQRNAAK</sequence>
<keyword evidence="3 5" id="KW-1133">Transmembrane helix</keyword>
<keyword evidence="2 5" id="KW-0812">Transmembrane</keyword>
<evidence type="ECO:0000256" key="2">
    <source>
        <dbReference type="ARBA" id="ARBA00022692"/>
    </source>
</evidence>
<evidence type="ECO:0000259" key="6">
    <source>
        <dbReference type="Pfam" id="PF04116"/>
    </source>
</evidence>
<organism evidence="7 8">
    <name type="scientific">Choanephora cucurbitarum</name>
    <dbReference type="NCBI Taxonomy" id="101091"/>
    <lineage>
        <taxon>Eukaryota</taxon>
        <taxon>Fungi</taxon>
        <taxon>Fungi incertae sedis</taxon>
        <taxon>Mucoromycota</taxon>
        <taxon>Mucoromycotina</taxon>
        <taxon>Mucoromycetes</taxon>
        <taxon>Mucorales</taxon>
        <taxon>Mucorineae</taxon>
        <taxon>Choanephoraceae</taxon>
        <taxon>Choanephoroideae</taxon>
        <taxon>Choanephora</taxon>
    </lineage>
</organism>
<keyword evidence="4 5" id="KW-0472">Membrane</keyword>
<evidence type="ECO:0000256" key="3">
    <source>
        <dbReference type="ARBA" id="ARBA00022989"/>
    </source>
</evidence>
<evidence type="ECO:0000256" key="5">
    <source>
        <dbReference type="SAM" id="Phobius"/>
    </source>
</evidence>
<evidence type="ECO:0000256" key="4">
    <source>
        <dbReference type="ARBA" id="ARBA00023136"/>
    </source>
</evidence>
<reference evidence="7 8" key="1">
    <citation type="submission" date="2016-03" db="EMBL/GenBank/DDBJ databases">
        <title>Choanephora cucurbitarum.</title>
        <authorList>
            <person name="Min B."/>
            <person name="Park H."/>
            <person name="Park J.-H."/>
            <person name="Shin H.-D."/>
            <person name="Choi I.-G."/>
        </authorList>
    </citation>
    <scope>NUCLEOTIDE SEQUENCE [LARGE SCALE GENOMIC DNA]</scope>
    <source>
        <strain evidence="7 8">KUS-F28377</strain>
    </source>
</reference>
<dbReference type="EMBL" id="LUGH01000122">
    <property type="protein sequence ID" value="OBZ88943.1"/>
    <property type="molecule type" value="Genomic_DNA"/>
</dbReference>
<feature type="transmembrane region" description="Helical" evidence="5">
    <location>
        <begin position="27"/>
        <end position="52"/>
    </location>
</feature>
<evidence type="ECO:0000313" key="7">
    <source>
        <dbReference type="EMBL" id="OBZ88943.1"/>
    </source>
</evidence>
<dbReference type="GO" id="GO:0005506">
    <property type="term" value="F:iron ion binding"/>
    <property type="evidence" value="ECO:0007669"/>
    <property type="project" value="InterPro"/>
</dbReference>
<dbReference type="Pfam" id="PF04116">
    <property type="entry name" value="FA_hydroxylase"/>
    <property type="match status" value="1"/>
</dbReference>
<dbReference type="STRING" id="101091.A0A1C7NIJ0"/>
<comment type="subcellular location">
    <subcellularLocation>
        <location evidence="1">Membrane</location>
    </subcellularLocation>
</comment>
<dbReference type="Proteomes" id="UP000093000">
    <property type="component" value="Unassembled WGS sequence"/>
</dbReference>
<evidence type="ECO:0000313" key="8">
    <source>
        <dbReference type="Proteomes" id="UP000093000"/>
    </source>
</evidence>
<proteinExistence type="predicted"/>
<feature type="transmembrane region" description="Helical" evidence="5">
    <location>
        <begin position="132"/>
        <end position="150"/>
    </location>
</feature>
<dbReference type="AlphaFoldDB" id="A0A1C7NIJ0"/>
<name>A0A1C7NIJ0_9FUNG</name>
<dbReference type="InterPro" id="IPR006694">
    <property type="entry name" value="Fatty_acid_hydroxylase"/>
</dbReference>
<dbReference type="FunCoup" id="A0A1C7NIJ0">
    <property type="interactions" value="102"/>
</dbReference>
<dbReference type="GO" id="GO:0016020">
    <property type="term" value="C:membrane"/>
    <property type="evidence" value="ECO:0007669"/>
    <property type="project" value="UniProtKB-SubCell"/>
</dbReference>
<dbReference type="InterPro" id="IPR050307">
    <property type="entry name" value="Sterol_Desaturase_Related"/>
</dbReference>
<keyword evidence="8" id="KW-1185">Reference proteome</keyword>
<feature type="transmembrane region" description="Helical" evidence="5">
    <location>
        <begin position="73"/>
        <end position="93"/>
    </location>
</feature>
<comment type="caution">
    <text evidence="7">The sequence shown here is derived from an EMBL/GenBank/DDBJ whole genome shotgun (WGS) entry which is preliminary data.</text>
</comment>